<evidence type="ECO:0000313" key="2">
    <source>
        <dbReference type="Proteomes" id="UP000076078"/>
    </source>
</evidence>
<gene>
    <name evidence="1" type="ORF">DLAC_10282</name>
</gene>
<keyword evidence="2" id="KW-1185">Reference proteome</keyword>
<dbReference type="EMBL" id="LODT01000042">
    <property type="protein sequence ID" value="KYQ89056.1"/>
    <property type="molecule type" value="Genomic_DNA"/>
</dbReference>
<accession>A0A151Z516</accession>
<organism evidence="1 2">
    <name type="scientific">Tieghemostelium lacteum</name>
    <name type="common">Slime mold</name>
    <name type="synonym">Dictyostelium lacteum</name>
    <dbReference type="NCBI Taxonomy" id="361077"/>
    <lineage>
        <taxon>Eukaryota</taxon>
        <taxon>Amoebozoa</taxon>
        <taxon>Evosea</taxon>
        <taxon>Eumycetozoa</taxon>
        <taxon>Dictyostelia</taxon>
        <taxon>Dictyosteliales</taxon>
        <taxon>Raperosteliaceae</taxon>
        <taxon>Tieghemostelium</taxon>
    </lineage>
</organism>
<proteinExistence type="predicted"/>
<protein>
    <submittedName>
        <fullName evidence="1">Uncharacterized protein</fullName>
    </submittedName>
</protein>
<name>A0A151Z516_TIELA</name>
<sequence>MLYCQMKCQQDVREPHEYQGSYYYYNSHADCAFIRLSTPPIENMMNPCCSEGSPDLFPDGFAYPRETPNNGNSYYYQIINPMTLEPGTEIVKLGNISGFTKGLFHARHSGTVTETNADHTVCLYTDKMIIKPIFYPFTEGGDSGSIYYAVCGNVMYPVAVHNTAFRFIEPGGVVFRASAGTILFQLIEDLCQRISDQLNDVDLGDVTEFDGNLVKPYWSKQISLNPETI</sequence>
<dbReference type="AlphaFoldDB" id="A0A151Z516"/>
<comment type="caution">
    <text evidence="1">The sequence shown here is derived from an EMBL/GenBank/DDBJ whole genome shotgun (WGS) entry which is preliminary data.</text>
</comment>
<dbReference type="Proteomes" id="UP000076078">
    <property type="component" value="Unassembled WGS sequence"/>
</dbReference>
<reference evidence="1 2" key="1">
    <citation type="submission" date="2015-12" db="EMBL/GenBank/DDBJ databases">
        <title>Dictyostelia acquired genes for synthesis and detection of signals that induce cell-type specialization by lateral gene transfer from prokaryotes.</title>
        <authorList>
            <person name="Gloeckner G."/>
            <person name="Schaap P."/>
        </authorList>
    </citation>
    <scope>NUCLEOTIDE SEQUENCE [LARGE SCALE GENOMIC DNA]</scope>
    <source>
        <strain evidence="1 2">TK</strain>
    </source>
</reference>
<dbReference type="InParanoid" id="A0A151Z516"/>
<evidence type="ECO:0000313" key="1">
    <source>
        <dbReference type="EMBL" id="KYQ89056.1"/>
    </source>
</evidence>